<dbReference type="EMBL" id="JBIAZU010000011">
    <property type="protein sequence ID" value="MFF5297323.1"/>
    <property type="molecule type" value="Genomic_DNA"/>
</dbReference>
<dbReference type="RefSeq" id="WP_020511835.1">
    <property type="nucleotide sequence ID" value="NZ_JBIAZU010000011.1"/>
</dbReference>
<organism evidence="2 3">
    <name type="scientific">Paractinoplanes globisporus</name>
    <dbReference type="NCBI Taxonomy" id="113565"/>
    <lineage>
        <taxon>Bacteria</taxon>
        <taxon>Bacillati</taxon>
        <taxon>Actinomycetota</taxon>
        <taxon>Actinomycetes</taxon>
        <taxon>Micromonosporales</taxon>
        <taxon>Micromonosporaceae</taxon>
        <taxon>Paractinoplanes</taxon>
    </lineage>
</organism>
<name>A0ABW6WWH7_9ACTN</name>
<feature type="compositionally biased region" description="Basic and acidic residues" evidence="1">
    <location>
        <begin position="42"/>
        <end position="51"/>
    </location>
</feature>
<feature type="compositionally biased region" description="Low complexity" evidence="1">
    <location>
        <begin position="98"/>
        <end position="115"/>
    </location>
</feature>
<evidence type="ECO:0000313" key="2">
    <source>
        <dbReference type="EMBL" id="MFF5297323.1"/>
    </source>
</evidence>
<accession>A0ABW6WWH7</accession>
<evidence type="ECO:0000313" key="3">
    <source>
        <dbReference type="Proteomes" id="UP001602245"/>
    </source>
</evidence>
<dbReference type="Proteomes" id="UP001602245">
    <property type="component" value="Unassembled WGS sequence"/>
</dbReference>
<sequence>MSQPRTIVTLESTILDEGGGSIPPAVARHLDDPESLLVMVDGDERTSRGEDGGGNDAPPADAPAVDSPPAEETPDGEDGGGNDAPPAERRGEDGGGNDAPPADAATVGADAAARR</sequence>
<feature type="compositionally biased region" description="Low complexity" evidence="1">
    <location>
        <begin position="56"/>
        <end position="70"/>
    </location>
</feature>
<feature type="region of interest" description="Disordered" evidence="1">
    <location>
        <begin position="1"/>
        <end position="115"/>
    </location>
</feature>
<protein>
    <submittedName>
        <fullName evidence="2">Uncharacterized protein</fullName>
    </submittedName>
</protein>
<keyword evidence="3" id="KW-1185">Reference proteome</keyword>
<proteinExistence type="predicted"/>
<comment type="caution">
    <text evidence="2">The sequence shown here is derived from an EMBL/GenBank/DDBJ whole genome shotgun (WGS) entry which is preliminary data.</text>
</comment>
<reference evidence="2 3" key="1">
    <citation type="submission" date="2024-10" db="EMBL/GenBank/DDBJ databases">
        <title>The Natural Products Discovery Center: Release of the First 8490 Sequenced Strains for Exploring Actinobacteria Biosynthetic Diversity.</title>
        <authorList>
            <person name="Kalkreuter E."/>
            <person name="Kautsar S.A."/>
            <person name="Yang D."/>
            <person name="Bader C.D."/>
            <person name="Teijaro C.N."/>
            <person name="Fluegel L."/>
            <person name="Davis C.M."/>
            <person name="Simpson J.R."/>
            <person name="Lauterbach L."/>
            <person name="Steele A.D."/>
            <person name="Gui C."/>
            <person name="Meng S."/>
            <person name="Li G."/>
            <person name="Viehrig K."/>
            <person name="Ye F."/>
            <person name="Su P."/>
            <person name="Kiefer A.F."/>
            <person name="Nichols A."/>
            <person name="Cepeda A.J."/>
            <person name="Yan W."/>
            <person name="Fan B."/>
            <person name="Jiang Y."/>
            <person name="Adhikari A."/>
            <person name="Zheng C.-J."/>
            <person name="Schuster L."/>
            <person name="Cowan T.M."/>
            <person name="Smanski M.J."/>
            <person name="Chevrette M.G."/>
            <person name="De Carvalho L.P.S."/>
            <person name="Shen B."/>
        </authorList>
    </citation>
    <scope>NUCLEOTIDE SEQUENCE [LARGE SCALE GENOMIC DNA]</scope>
    <source>
        <strain evidence="2 3">NPDC000087</strain>
    </source>
</reference>
<gene>
    <name evidence="2" type="ORF">ACFY35_48515</name>
</gene>
<evidence type="ECO:0000256" key="1">
    <source>
        <dbReference type="SAM" id="MobiDB-lite"/>
    </source>
</evidence>
<feature type="compositionally biased region" description="Polar residues" evidence="1">
    <location>
        <begin position="1"/>
        <end position="12"/>
    </location>
</feature>